<dbReference type="PROSITE" id="PS50980">
    <property type="entry name" value="COA_CT_NTER"/>
    <property type="match status" value="1"/>
</dbReference>
<sequence length="514" mass="53733">MTDRTDRPERISATQLLAKLADEGSWHPWDSQITALPDDAGYAEDIGRAREKTGLDESIICGEADVNGVRVAVVVSEFGFLGGSIGRDAGRRVVTAIRRATAEGLPLLALPASGGTRMQEGTAAFLQMVNITAAVVDHKAAHLPYVVYLRHPTTGGVFASWGSLGHVTLAEPGALVGFLGPRVYEGLYGEAFPEGVQVSENLRSHGLVDLVVAVDELGSTASRIIRLLVDPMVDAEHSRREPAGPSSGPSSAPGLSEGTVVESSAWDVVEQSRVPGRPGVSQLLRESADEAVELAGGGELNSRSGIILALARFGGHSVVVVGQDRNRQVPGSLVGPADLRLARRGMRLAQSLHLPLVTVIDTPGADLSADAEESGLANEIAHCIAELTALTVPTVAVLLGQGAGGAALALFPADRVIAMENSWLSPLPPEGASLIVYRDTDHAADMARSQGIRATDLHAAGIVDVVVSEAALGGFLPELGDRLAAELDALDDSTVEARAGWRTERLRRIGGVEI</sequence>
<feature type="domain" description="CoA carboxyltransferase N-terminal" evidence="4">
    <location>
        <begin position="1"/>
        <end position="243"/>
    </location>
</feature>
<dbReference type="PANTHER" id="PTHR42995">
    <property type="entry name" value="ACETYL-COENZYME A CARBOXYLASE CARBOXYL TRANSFERASE SUBUNIT BETA, CHLOROPLASTIC"/>
    <property type="match status" value="1"/>
</dbReference>
<dbReference type="RefSeq" id="WP_062795488.1">
    <property type="nucleotide sequence ID" value="NZ_CBCRXS010000003.1"/>
</dbReference>
<dbReference type="InterPro" id="IPR029045">
    <property type="entry name" value="ClpP/crotonase-like_dom_sf"/>
</dbReference>
<evidence type="ECO:0000259" key="5">
    <source>
        <dbReference type="PROSITE" id="PS50989"/>
    </source>
</evidence>
<dbReference type="GO" id="GO:0006633">
    <property type="term" value="P:fatty acid biosynthetic process"/>
    <property type="evidence" value="ECO:0007669"/>
    <property type="project" value="InterPro"/>
</dbReference>
<gene>
    <name evidence="6" type="ORF">DFJ75_3538</name>
</gene>
<dbReference type="AlphaFoldDB" id="A0A495K7Z0"/>
<dbReference type="PRINTS" id="PR01070">
    <property type="entry name" value="ACCCTRFRASEB"/>
</dbReference>
<dbReference type="GO" id="GO:0016740">
    <property type="term" value="F:transferase activity"/>
    <property type="evidence" value="ECO:0007669"/>
    <property type="project" value="UniProtKB-KW"/>
</dbReference>
<dbReference type="InterPro" id="IPR011763">
    <property type="entry name" value="COA_CT_C"/>
</dbReference>
<dbReference type="SUPFAM" id="SSF52096">
    <property type="entry name" value="ClpP/crotonase"/>
    <property type="match status" value="2"/>
</dbReference>
<feature type="region of interest" description="Disordered" evidence="3">
    <location>
        <begin position="236"/>
        <end position="257"/>
    </location>
</feature>
<accession>A0A495K7Z0</accession>
<dbReference type="OrthoDB" id="9772975at2"/>
<dbReference type="PROSITE" id="PS50989">
    <property type="entry name" value="COA_CT_CTER"/>
    <property type="match status" value="1"/>
</dbReference>
<feature type="domain" description="CoA carboxyltransferase C-terminal" evidence="5">
    <location>
        <begin position="256"/>
        <end position="489"/>
    </location>
</feature>
<dbReference type="GO" id="GO:2001295">
    <property type="term" value="P:malonyl-CoA biosynthetic process"/>
    <property type="evidence" value="ECO:0007669"/>
    <property type="project" value="TreeGrafter"/>
</dbReference>
<evidence type="ECO:0000313" key="7">
    <source>
        <dbReference type="Proteomes" id="UP000274762"/>
    </source>
</evidence>
<proteinExistence type="inferred from homology"/>
<dbReference type="Pfam" id="PF01039">
    <property type="entry name" value="Carboxyl_trans"/>
    <property type="match status" value="1"/>
</dbReference>
<dbReference type="InterPro" id="IPR000438">
    <property type="entry name" value="Acetyl_CoA_COase_Trfase_b_su"/>
</dbReference>
<name>A0A495K7Z0_WILMA</name>
<evidence type="ECO:0000256" key="1">
    <source>
        <dbReference type="ARBA" id="ARBA00006102"/>
    </source>
</evidence>
<keyword evidence="2 6" id="KW-0808">Transferase</keyword>
<evidence type="ECO:0000259" key="4">
    <source>
        <dbReference type="PROSITE" id="PS50980"/>
    </source>
</evidence>
<dbReference type="GO" id="GO:0003989">
    <property type="term" value="F:acetyl-CoA carboxylase activity"/>
    <property type="evidence" value="ECO:0007669"/>
    <property type="project" value="InterPro"/>
</dbReference>
<dbReference type="PANTHER" id="PTHR42995:SF5">
    <property type="entry name" value="ACETYL-COENZYME A CARBOXYLASE CARBOXYL TRANSFERASE SUBUNIT BETA, CHLOROPLASTIC"/>
    <property type="match status" value="1"/>
</dbReference>
<evidence type="ECO:0000313" key="6">
    <source>
        <dbReference type="EMBL" id="RKR96684.1"/>
    </source>
</evidence>
<dbReference type="Gene3D" id="3.90.226.10">
    <property type="entry name" value="2-enoyl-CoA Hydratase, Chain A, domain 1"/>
    <property type="match status" value="2"/>
</dbReference>
<organism evidence="6 7">
    <name type="scientific">Williamsia marianensis</name>
    <dbReference type="NCBI Taxonomy" id="85044"/>
    <lineage>
        <taxon>Bacteria</taxon>
        <taxon>Bacillati</taxon>
        <taxon>Actinomycetota</taxon>
        <taxon>Actinomycetes</taxon>
        <taxon>Mycobacteriales</taxon>
        <taxon>Nocardiaceae</taxon>
        <taxon>Williamsia</taxon>
    </lineage>
</organism>
<reference evidence="6 7" key="1">
    <citation type="submission" date="2018-10" db="EMBL/GenBank/DDBJ databases">
        <title>Sequencing the genomes of 1000 actinobacteria strains.</title>
        <authorList>
            <person name="Klenk H.-P."/>
        </authorList>
    </citation>
    <scope>NUCLEOTIDE SEQUENCE [LARGE SCALE GENOMIC DNA]</scope>
    <source>
        <strain evidence="6 7">DSM 44343</strain>
    </source>
</reference>
<dbReference type="EMBL" id="RBKV01000001">
    <property type="protein sequence ID" value="RKR96684.1"/>
    <property type="molecule type" value="Genomic_DNA"/>
</dbReference>
<comment type="caution">
    <text evidence="6">The sequence shown here is derived from an EMBL/GenBank/DDBJ whole genome shotgun (WGS) entry which is preliminary data.</text>
</comment>
<feature type="compositionally biased region" description="Low complexity" evidence="3">
    <location>
        <begin position="243"/>
        <end position="257"/>
    </location>
</feature>
<dbReference type="GO" id="GO:0009317">
    <property type="term" value="C:acetyl-CoA carboxylase complex"/>
    <property type="evidence" value="ECO:0007669"/>
    <property type="project" value="InterPro"/>
</dbReference>
<dbReference type="InterPro" id="IPR034733">
    <property type="entry name" value="AcCoA_carboxyl_beta"/>
</dbReference>
<dbReference type="Proteomes" id="UP000274762">
    <property type="component" value="Unassembled WGS sequence"/>
</dbReference>
<dbReference type="InterPro" id="IPR011762">
    <property type="entry name" value="COA_CT_N"/>
</dbReference>
<evidence type="ECO:0000256" key="2">
    <source>
        <dbReference type="ARBA" id="ARBA00022679"/>
    </source>
</evidence>
<evidence type="ECO:0000256" key="3">
    <source>
        <dbReference type="SAM" id="MobiDB-lite"/>
    </source>
</evidence>
<comment type="similarity">
    <text evidence="1">Belongs to the AccD/PCCB family.</text>
</comment>
<protein>
    <submittedName>
        <fullName evidence="6">Acetyl-CoA carboxylase carboxyl transferase subunit beta</fullName>
    </submittedName>
</protein>